<accession>A0AAD4T0E0</accession>
<dbReference type="EMBL" id="JAJJMB010007708">
    <property type="protein sequence ID" value="KAI3928856.1"/>
    <property type="molecule type" value="Genomic_DNA"/>
</dbReference>
<dbReference type="Proteomes" id="UP001202328">
    <property type="component" value="Unassembled WGS sequence"/>
</dbReference>
<reference evidence="1" key="1">
    <citation type="submission" date="2022-04" db="EMBL/GenBank/DDBJ databases">
        <title>A functionally conserved STORR gene fusion in Papaver species that diverged 16.8 million years ago.</title>
        <authorList>
            <person name="Catania T."/>
        </authorList>
    </citation>
    <scope>NUCLEOTIDE SEQUENCE</scope>
    <source>
        <strain evidence="1">S-188037</strain>
    </source>
</reference>
<proteinExistence type="predicted"/>
<dbReference type="AlphaFoldDB" id="A0AAD4T0E0"/>
<comment type="caution">
    <text evidence="1">The sequence shown here is derived from an EMBL/GenBank/DDBJ whole genome shotgun (WGS) entry which is preliminary data.</text>
</comment>
<sequence length="219" mass="25389">MYLTPMLFVFCCCKFICYNSGLTKWRVLSSKPLSERATLFLGSVGLLGEYCPRGFKHRDFAANKGCRMHFEPFQDFRDSSSYNFLRPPITNELEETTLSEEAYLYVWLEVYCEKRRNCCLMLIVRGILLYLLITIHVDYNTLTRVPKMRGRSLYASKNWILQVSTHPFQIGCREGVAGGIVGHEYGYCKIGFVEGDTEVELHSRSAYEEGRNHWQISMP</sequence>
<organism evidence="1 2">
    <name type="scientific">Papaver atlanticum</name>
    <dbReference type="NCBI Taxonomy" id="357466"/>
    <lineage>
        <taxon>Eukaryota</taxon>
        <taxon>Viridiplantae</taxon>
        <taxon>Streptophyta</taxon>
        <taxon>Embryophyta</taxon>
        <taxon>Tracheophyta</taxon>
        <taxon>Spermatophyta</taxon>
        <taxon>Magnoliopsida</taxon>
        <taxon>Ranunculales</taxon>
        <taxon>Papaveraceae</taxon>
        <taxon>Papaveroideae</taxon>
        <taxon>Papaver</taxon>
    </lineage>
</organism>
<name>A0AAD4T0E0_9MAGN</name>
<protein>
    <submittedName>
        <fullName evidence="1">Uncharacterized protein</fullName>
    </submittedName>
</protein>
<keyword evidence="2" id="KW-1185">Reference proteome</keyword>
<gene>
    <name evidence="1" type="ORF">MKW98_024457</name>
</gene>
<evidence type="ECO:0000313" key="1">
    <source>
        <dbReference type="EMBL" id="KAI3928856.1"/>
    </source>
</evidence>
<evidence type="ECO:0000313" key="2">
    <source>
        <dbReference type="Proteomes" id="UP001202328"/>
    </source>
</evidence>